<dbReference type="GO" id="GO:0006820">
    <property type="term" value="P:monoatomic anion transport"/>
    <property type="evidence" value="ECO:0007669"/>
    <property type="project" value="TreeGrafter"/>
</dbReference>
<dbReference type="PANTHER" id="PTHR31618:SF20">
    <property type="entry name" value="MECHANOSENSITIVE ION CHANNEL PROTEIN 10"/>
    <property type="match status" value="1"/>
</dbReference>
<evidence type="ECO:0000256" key="5">
    <source>
        <dbReference type="ARBA" id="ARBA00022989"/>
    </source>
</evidence>
<evidence type="ECO:0000256" key="2">
    <source>
        <dbReference type="ARBA" id="ARBA00008017"/>
    </source>
</evidence>
<dbReference type="SUPFAM" id="SSF50182">
    <property type="entry name" value="Sm-like ribonucleoproteins"/>
    <property type="match status" value="1"/>
</dbReference>
<dbReference type="InterPro" id="IPR023408">
    <property type="entry name" value="MscS_beta-dom_sf"/>
</dbReference>
<feature type="transmembrane region" description="Helical" evidence="11">
    <location>
        <begin position="486"/>
        <end position="509"/>
    </location>
</feature>
<evidence type="ECO:0000256" key="6">
    <source>
        <dbReference type="ARBA" id="ARBA00023065"/>
    </source>
</evidence>
<dbReference type="PIRSF" id="PIRSF017209">
    <property type="entry name" value="Memb_At2g17000_prd"/>
    <property type="match status" value="1"/>
</dbReference>
<evidence type="ECO:0000256" key="11">
    <source>
        <dbReference type="SAM" id="Phobius"/>
    </source>
</evidence>
<dbReference type="FunFam" id="2.30.30.60:FF:000003">
    <property type="entry name" value="Predicted mechanosensitive ion channel"/>
    <property type="match status" value="1"/>
</dbReference>
<evidence type="ECO:0000259" key="12">
    <source>
        <dbReference type="Pfam" id="PF00924"/>
    </source>
</evidence>
<keyword evidence="14" id="KW-1185">Reference proteome</keyword>
<comment type="subcellular location">
    <subcellularLocation>
        <location evidence="1">Membrane</location>
        <topology evidence="1">Multi-pass membrane protein</topology>
    </subcellularLocation>
</comment>
<feature type="transmembrane region" description="Helical" evidence="11">
    <location>
        <begin position="114"/>
        <end position="132"/>
    </location>
</feature>
<dbReference type="InterPro" id="IPR016688">
    <property type="entry name" value="MscS-like_plants/fungi"/>
</dbReference>
<feature type="compositionally biased region" description="Polar residues" evidence="10">
    <location>
        <begin position="70"/>
        <end position="83"/>
    </location>
</feature>
<evidence type="ECO:0000256" key="8">
    <source>
        <dbReference type="ARBA" id="ARBA00023303"/>
    </source>
</evidence>
<comment type="caution">
    <text evidence="13">The sequence shown here is derived from an EMBL/GenBank/DDBJ whole genome shotgun (WGS) entry which is preliminary data.</text>
</comment>
<keyword evidence="3" id="KW-0813">Transport</keyword>
<keyword evidence="8" id="KW-0407">Ion channel</keyword>
<proteinExistence type="inferred from homology"/>
<keyword evidence="4 11" id="KW-0812">Transmembrane</keyword>
<accession>A0A8K0H5H8</accession>
<feature type="compositionally biased region" description="Low complexity" evidence="10">
    <location>
        <begin position="56"/>
        <end position="69"/>
    </location>
</feature>
<feature type="region of interest" description="Disordered" evidence="10">
    <location>
        <begin position="1"/>
        <end position="35"/>
    </location>
</feature>
<feature type="transmembrane region" description="Helical" evidence="11">
    <location>
        <begin position="152"/>
        <end position="175"/>
    </location>
</feature>
<dbReference type="GO" id="GO:0005886">
    <property type="term" value="C:plasma membrane"/>
    <property type="evidence" value="ECO:0007669"/>
    <property type="project" value="UniProtKB-UniRule"/>
</dbReference>
<dbReference type="PANTHER" id="PTHR31618">
    <property type="entry name" value="MECHANOSENSITIVE ION CHANNEL PROTEIN 5"/>
    <property type="match status" value="1"/>
</dbReference>
<gene>
    <name evidence="13" type="ORF">FNV43_RR11275</name>
</gene>
<dbReference type="InterPro" id="IPR010920">
    <property type="entry name" value="LSM_dom_sf"/>
</dbReference>
<feature type="compositionally biased region" description="Pro residues" evidence="10">
    <location>
        <begin position="1"/>
        <end position="10"/>
    </location>
</feature>
<reference evidence="13" key="1">
    <citation type="submission" date="2020-03" db="EMBL/GenBank/DDBJ databases">
        <title>A high-quality chromosome-level genome assembly of a woody plant with both climbing and erect habits, Rhamnella rubrinervis.</title>
        <authorList>
            <person name="Lu Z."/>
            <person name="Yang Y."/>
            <person name="Zhu X."/>
            <person name="Sun Y."/>
        </authorList>
    </citation>
    <scope>NUCLEOTIDE SEQUENCE</scope>
    <source>
        <strain evidence="13">BYM</strain>
        <tissue evidence="13">Leaf</tissue>
    </source>
</reference>
<keyword evidence="5 11" id="KW-1133">Transmembrane helix</keyword>
<feature type="transmembrane region" description="Helical" evidence="11">
    <location>
        <begin position="454"/>
        <end position="474"/>
    </location>
</feature>
<dbReference type="InterPro" id="IPR006685">
    <property type="entry name" value="MscS_channel_2nd"/>
</dbReference>
<feature type="transmembrane region" description="Helical" evidence="11">
    <location>
        <begin position="226"/>
        <end position="246"/>
    </location>
</feature>
<evidence type="ECO:0000256" key="9">
    <source>
        <dbReference type="PIRNR" id="PIRNR017209"/>
    </source>
</evidence>
<organism evidence="13 14">
    <name type="scientific">Rhamnella rubrinervis</name>
    <dbReference type="NCBI Taxonomy" id="2594499"/>
    <lineage>
        <taxon>Eukaryota</taxon>
        <taxon>Viridiplantae</taxon>
        <taxon>Streptophyta</taxon>
        <taxon>Embryophyta</taxon>
        <taxon>Tracheophyta</taxon>
        <taxon>Spermatophyta</taxon>
        <taxon>Magnoliopsida</taxon>
        <taxon>eudicotyledons</taxon>
        <taxon>Gunneridae</taxon>
        <taxon>Pentapetalae</taxon>
        <taxon>rosids</taxon>
        <taxon>fabids</taxon>
        <taxon>Rosales</taxon>
        <taxon>Rhamnaceae</taxon>
        <taxon>rhamnoid group</taxon>
        <taxon>Rhamneae</taxon>
        <taxon>Rhamnella</taxon>
    </lineage>
</organism>
<dbReference type="OrthoDB" id="544685at2759"/>
<dbReference type="Pfam" id="PF00924">
    <property type="entry name" value="MS_channel_2nd"/>
    <property type="match status" value="1"/>
</dbReference>
<sequence>MGSPNKPPKIPTSNENVITRRLNSKPKSRFGEPSVPIDSIVLDENGSEQVGVNSFRRSSFNRGSPNNRSTARTVSMAKTSQMGSPGGPGFDDDEEIDKKIKLHKEKHKRVRTMVLVEWVFSVFICGCLVASLTVEKLEKLKIWELELWKWCVLVMVTFCGMLVTNWFMNVIVFVIERNFLLKKKVVYFVHGLKKIVQVHIWLGLILLTWILLFDYGVNRSKTATKILGFVTWTIIALLIGSFLWLLKTLLLKILASNFHVNTFFDRIQESIFNQYVLRTLSGHPVVEMAEVVGREPSTGQLSFRSAKGKGVKDKQVIDVGKIYKMKQEKVSAWTMKVLVDAISSSGLSTISNTLDEVEVEGKEITNEMEATCAAYDIFRNVAKPGCKYIDEDDLLRFMIKEEVDLVLPMFEGAETGKIDRKSLIGWVVKVYKGRKALAHALNDTKTAISQLNKLVSGIIIVVTLLVWLLLMGIATTKVLVVLSSQIVAASFMIGNTCKAVFDALMFVFVMHPFDVGDRCVIEGVPLLVEEMNILTTVFLKLNNEKVYYPNTVLASKAISNYYRSPDMGDTVDFSIDFMTPLERIGMMKDRINKYLEKNSQHWHPDHSVVVKEIENVNKIQMALYVNHTMSFQEYGERNNRRTELMVEMKKIFEELNIKYNLLPQTVNLNNITGSEASAIPR</sequence>
<feature type="transmembrane region" description="Helical" evidence="11">
    <location>
        <begin position="195"/>
        <end position="214"/>
    </location>
</feature>
<dbReference type="EMBL" id="VOIH02000005">
    <property type="protein sequence ID" value="KAF3446096.1"/>
    <property type="molecule type" value="Genomic_DNA"/>
</dbReference>
<evidence type="ECO:0000256" key="10">
    <source>
        <dbReference type="SAM" id="MobiDB-lite"/>
    </source>
</evidence>
<evidence type="ECO:0000313" key="13">
    <source>
        <dbReference type="EMBL" id="KAF3446096.1"/>
    </source>
</evidence>
<evidence type="ECO:0000256" key="3">
    <source>
        <dbReference type="ARBA" id="ARBA00022448"/>
    </source>
</evidence>
<dbReference type="GO" id="GO:0050982">
    <property type="term" value="P:detection of mechanical stimulus"/>
    <property type="evidence" value="ECO:0007669"/>
    <property type="project" value="UniProtKB-ARBA"/>
</dbReference>
<evidence type="ECO:0000256" key="1">
    <source>
        <dbReference type="ARBA" id="ARBA00004141"/>
    </source>
</evidence>
<feature type="domain" description="Mechanosensitive ion channel MscS" evidence="12">
    <location>
        <begin position="505"/>
        <end position="562"/>
    </location>
</feature>
<evidence type="ECO:0000313" key="14">
    <source>
        <dbReference type="Proteomes" id="UP000796880"/>
    </source>
</evidence>
<evidence type="ECO:0000256" key="7">
    <source>
        <dbReference type="ARBA" id="ARBA00023136"/>
    </source>
</evidence>
<dbReference type="AlphaFoldDB" id="A0A8K0H5H8"/>
<dbReference type="Gene3D" id="2.30.30.60">
    <property type="match status" value="1"/>
</dbReference>
<comment type="similarity">
    <text evidence="2 9">Belongs to the MscS (TC 1.A.23) family.</text>
</comment>
<dbReference type="GO" id="GO:0008381">
    <property type="term" value="F:mechanosensitive monoatomic ion channel activity"/>
    <property type="evidence" value="ECO:0007669"/>
    <property type="project" value="TreeGrafter"/>
</dbReference>
<keyword evidence="6" id="KW-0406">Ion transport</keyword>
<protein>
    <recommendedName>
        <fullName evidence="9">Mechanosensitive ion channel protein</fullName>
    </recommendedName>
</protein>
<evidence type="ECO:0000256" key="4">
    <source>
        <dbReference type="ARBA" id="ARBA00022692"/>
    </source>
</evidence>
<dbReference type="Proteomes" id="UP000796880">
    <property type="component" value="Unassembled WGS sequence"/>
</dbReference>
<keyword evidence="7 9" id="KW-0472">Membrane</keyword>
<name>A0A8K0H5H8_9ROSA</name>
<feature type="region of interest" description="Disordered" evidence="10">
    <location>
        <begin position="56"/>
        <end position="91"/>
    </location>
</feature>